<dbReference type="InterPro" id="IPR021858">
    <property type="entry name" value="Fun_TF"/>
</dbReference>
<evidence type="ECO:0000313" key="3">
    <source>
        <dbReference type="Proteomes" id="UP000236546"/>
    </source>
</evidence>
<dbReference type="Pfam" id="PF11951">
    <property type="entry name" value="Fungal_trans_2"/>
    <property type="match status" value="1"/>
</dbReference>
<accession>A0A2K0T2L9</accession>
<comment type="caution">
    <text evidence="2">The sequence shown here is derived from an EMBL/GenBank/DDBJ whole genome shotgun (WGS) entry which is preliminary data.</text>
</comment>
<evidence type="ECO:0000313" key="2">
    <source>
        <dbReference type="EMBL" id="PNP39764.1"/>
    </source>
</evidence>
<dbReference type="OrthoDB" id="5130013at2759"/>
<sequence>MLLSVYEILTSWGCSLELLDILHEIFDNVLDRDSEHYRSPEHNERLEILEQRLHRLSPGEKFDISKLDEVSAYNAQIAELYRLAALLYLQRGIGGDGEM</sequence>
<organism evidence="2 3">
    <name type="scientific">Trichoderma gamsii</name>
    <dbReference type="NCBI Taxonomy" id="398673"/>
    <lineage>
        <taxon>Eukaryota</taxon>
        <taxon>Fungi</taxon>
        <taxon>Dikarya</taxon>
        <taxon>Ascomycota</taxon>
        <taxon>Pezizomycotina</taxon>
        <taxon>Sordariomycetes</taxon>
        <taxon>Hypocreomycetidae</taxon>
        <taxon>Hypocreales</taxon>
        <taxon>Hypocreaceae</taxon>
        <taxon>Trichoderma</taxon>
    </lineage>
</organism>
<proteinExistence type="predicted"/>
<protein>
    <submittedName>
        <fullName evidence="2">Uncharacterized protein</fullName>
    </submittedName>
</protein>
<dbReference type="Proteomes" id="UP000236546">
    <property type="component" value="Unassembled WGS sequence"/>
</dbReference>
<reference evidence="2 3" key="1">
    <citation type="submission" date="2017-02" db="EMBL/GenBank/DDBJ databases">
        <title>Genomes of Trichoderma spp. with biocontrol activity.</title>
        <authorList>
            <person name="Gardiner D."/>
            <person name="Kazan K."/>
            <person name="Vos C."/>
            <person name="Harvey P."/>
        </authorList>
    </citation>
    <scope>NUCLEOTIDE SEQUENCE [LARGE SCALE GENOMIC DNA]</scope>
    <source>
        <strain evidence="2 3">A5MH</strain>
    </source>
</reference>
<gene>
    <name evidence="2" type="ORF">TGAMA5MH_08283</name>
</gene>
<dbReference type="AlphaFoldDB" id="A0A2K0T2L9"/>
<name>A0A2K0T2L9_9HYPO</name>
<keyword evidence="1" id="KW-0539">Nucleus</keyword>
<evidence type="ECO:0000256" key="1">
    <source>
        <dbReference type="ARBA" id="ARBA00023242"/>
    </source>
</evidence>
<dbReference type="EMBL" id="MTYH01000075">
    <property type="protein sequence ID" value="PNP39764.1"/>
    <property type="molecule type" value="Genomic_DNA"/>
</dbReference>